<accession>A0ABU7B2K0</accession>
<organism evidence="2 3">
    <name type="scientific">Ataeniobius toweri</name>
    <dbReference type="NCBI Taxonomy" id="208326"/>
    <lineage>
        <taxon>Eukaryota</taxon>
        <taxon>Metazoa</taxon>
        <taxon>Chordata</taxon>
        <taxon>Craniata</taxon>
        <taxon>Vertebrata</taxon>
        <taxon>Euteleostomi</taxon>
        <taxon>Actinopterygii</taxon>
        <taxon>Neopterygii</taxon>
        <taxon>Teleostei</taxon>
        <taxon>Neoteleostei</taxon>
        <taxon>Acanthomorphata</taxon>
        <taxon>Ovalentaria</taxon>
        <taxon>Atherinomorphae</taxon>
        <taxon>Cyprinodontiformes</taxon>
        <taxon>Goodeidae</taxon>
        <taxon>Ataeniobius</taxon>
    </lineage>
</organism>
<evidence type="ECO:0000313" key="3">
    <source>
        <dbReference type="Proteomes" id="UP001345963"/>
    </source>
</evidence>
<proteinExistence type="predicted"/>
<comment type="caution">
    <text evidence="2">The sequence shown here is derived from an EMBL/GenBank/DDBJ whole genome shotgun (WGS) entry which is preliminary data.</text>
</comment>
<feature type="region of interest" description="Disordered" evidence="1">
    <location>
        <begin position="21"/>
        <end position="42"/>
    </location>
</feature>
<sequence>MISVQSIQLNRYRVTFTFGTGPPSAHLRDEPRGAKNGAFINTPASGLLTNREQRMKNPEEIHVFGKRGRGQRNRK</sequence>
<reference evidence="2 3" key="1">
    <citation type="submission" date="2021-07" db="EMBL/GenBank/DDBJ databases">
        <authorList>
            <person name="Palmer J.M."/>
        </authorList>
    </citation>
    <scope>NUCLEOTIDE SEQUENCE [LARGE SCALE GENOMIC DNA]</scope>
    <source>
        <strain evidence="2 3">AT_MEX2019</strain>
        <tissue evidence="2">Muscle</tissue>
    </source>
</reference>
<evidence type="ECO:0000256" key="1">
    <source>
        <dbReference type="SAM" id="MobiDB-lite"/>
    </source>
</evidence>
<protein>
    <submittedName>
        <fullName evidence="2">Uncharacterized protein</fullName>
    </submittedName>
</protein>
<evidence type="ECO:0000313" key="2">
    <source>
        <dbReference type="EMBL" id="MED6244752.1"/>
    </source>
</evidence>
<gene>
    <name evidence="2" type="ORF">ATANTOWER_023233</name>
</gene>
<name>A0ABU7B2K0_9TELE</name>
<dbReference type="EMBL" id="JAHUTI010039853">
    <property type="protein sequence ID" value="MED6244752.1"/>
    <property type="molecule type" value="Genomic_DNA"/>
</dbReference>
<keyword evidence="3" id="KW-1185">Reference proteome</keyword>
<dbReference type="Proteomes" id="UP001345963">
    <property type="component" value="Unassembled WGS sequence"/>
</dbReference>